<proteinExistence type="predicted"/>
<feature type="region of interest" description="Disordered" evidence="1">
    <location>
        <begin position="36"/>
        <end position="77"/>
    </location>
</feature>
<reference evidence="2 3" key="1">
    <citation type="submission" date="2018-12" db="EMBL/GenBank/DDBJ databases">
        <title>Complete genome sequence of Haloplanus rallus MBLA0036.</title>
        <authorList>
            <person name="Nam Y.-d."/>
            <person name="Kang J."/>
            <person name="Chung W.-H."/>
            <person name="Park Y.S."/>
        </authorList>
    </citation>
    <scope>NUCLEOTIDE SEQUENCE [LARGE SCALE GENOMIC DNA]</scope>
    <source>
        <strain evidence="2 3">MBLA0036</strain>
    </source>
</reference>
<dbReference type="AlphaFoldDB" id="A0A6B9F8L6"/>
<evidence type="ECO:0000313" key="2">
    <source>
        <dbReference type="EMBL" id="QGX95902.1"/>
    </source>
</evidence>
<gene>
    <name evidence="2" type="ORF">EI982_14470</name>
</gene>
<protein>
    <submittedName>
        <fullName evidence="2">Uncharacterized protein</fullName>
    </submittedName>
</protein>
<name>A0A6B9F8L6_9EURY</name>
<dbReference type="KEGG" id="hra:EI982_14470"/>
<evidence type="ECO:0000313" key="3">
    <source>
        <dbReference type="Proteomes" id="UP000428325"/>
    </source>
</evidence>
<dbReference type="GeneID" id="43370772"/>
<dbReference type="Pfam" id="PF24381">
    <property type="entry name" value="DUF7537"/>
    <property type="match status" value="1"/>
</dbReference>
<dbReference type="InterPro" id="IPR055959">
    <property type="entry name" value="DUF7537"/>
</dbReference>
<evidence type="ECO:0000256" key="1">
    <source>
        <dbReference type="SAM" id="MobiDB-lite"/>
    </source>
</evidence>
<dbReference type="Proteomes" id="UP000428325">
    <property type="component" value="Chromosome"/>
</dbReference>
<feature type="compositionally biased region" description="Low complexity" evidence="1">
    <location>
        <begin position="38"/>
        <end position="63"/>
    </location>
</feature>
<keyword evidence="3" id="KW-1185">Reference proteome</keyword>
<dbReference type="RefSeq" id="WP_157690359.1">
    <property type="nucleotide sequence ID" value="NZ_CP034345.1"/>
</dbReference>
<sequence>MSVTHAMWDMGHTSLRTLAVVAFVLLAGCSGFGPGGDAASPTTSPAPTQTPATTETPGSTTSSDAEPGEPSYPEGWSAAGVENATVALDTHYRAALTGPSTTVRYRSRQVDTGDGPANETTLDMAYETETGRLYASIRGRDDHREVFLQDGTFSQWSVRNETLVGQSNAEFYRVAQSIDRRVLLSQLLLYELEHERTVERNGTTAFVYDVTGVHDNTVSNTYGAGTNGSGTVVVAADGRILELETTVTYTGGTLRYRYEHTCLGETAVETPGWVREG</sequence>
<accession>A0A6B9F8L6</accession>
<organism evidence="2 3">
    <name type="scientific">Haloplanus rallus</name>
    <dbReference type="NCBI Taxonomy" id="1816183"/>
    <lineage>
        <taxon>Archaea</taxon>
        <taxon>Methanobacteriati</taxon>
        <taxon>Methanobacteriota</taxon>
        <taxon>Stenosarchaea group</taxon>
        <taxon>Halobacteria</taxon>
        <taxon>Halobacteriales</taxon>
        <taxon>Haloferacaceae</taxon>
        <taxon>Haloplanus</taxon>
    </lineage>
</organism>
<dbReference type="EMBL" id="CP034345">
    <property type="protein sequence ID" value="QGX95902.1"/>
    <property type="molecule type" value="Genomic_DNA"/>
</dbReference>